<evidence type="ECO:0000256" key="2">
    <source>
        <dbReference type="SAM" id="SignalP"/>
    </source>
</evidence>
<evidence type="ECO:0000313" key="3">
    <source>
        <dbReference type="EMBL" id="MPV36100.1"/>
    </source>
</evidence>
<dbReference type="AlphaFoldDB" id="A0A6N7EDL9"/>
<organism evidence="3 4">
    <name type="scientific">Georgenia subflava</name>
    <dbReference type="NCBI Taxonomy" id="1622177"/>
    <lineage>
        <taxon>Bacteria</taxon>
        <taxon>Bacillati</taxon>
        <taxon>Actinomycetota</taxon>
        <taxon>Actinomycetes</taxon>
        <taxon>Micrococcales</taxon>
        <taxon>Bogoriellaceae</taxon>
        <taxon>Georgenia</taxon>
    </lineage>
</organism>
<gene>
    <name evidence="3" type="ORF">GB881_03410</name>
</gene>
<reference evidence="3 4" key="1">
    <citation type="submission" date="2019-10" db="EMBL/GenBank/DDBJ databases">
        <title>Georgenia wutianyii sp. nov. and Georgenia yuyongxinii sp. nov. isolated from plateau pika (Ochotona curzoniae) in the Qinghai-Tibet plateau of China.</title>
        <authorList>
            <person name="Tian Z."/>
        </authorList>
    </citation>
    <scope>NUCLEOTIDE SEQUENCE [LARGE SCALE GENOMIC DNA]</scope>
    <source>
        <strain evidence="3 4">JCM 19765</strain>
    </source>
</reference>
<feature type="signal peptide" evidence="2">
    <location>
        <begin position="1"/>
        <end position="25"/>
    </location>
</feature>
<dbReference type="OrthoDB" id="3260457at2"/>
<comment type="caution">
    <text evidence="3">The sequence shown here is derived from an EMBL/GenBank/DDBJ whole genome shotgun (WGS) entry which is preliminary data.</text>
</comment>
<dbReference type="Proteomes" id="UP000437709">
    <property type="component" value="Unassembled WGS sequence"/>
</dbReference>
<dbReference type="EMBL" id="WHPC01000006">
    <property type="protein sequence ID" value="MPV36100.1"/>
    <property type="molecule type" value="Genomic_DNA"/>
</dbReference>
<dbReference type="RefSeq" id="WP_152193786.1">
    <property type="nucleotide sequence ID" value="NZ_VUKD01000001.1"/>
</dbReference>
<keyword evidence="4" id="KW-1185">Reference proteome</keyword>
<name>A0A6N7EDL9_9MICO</name>
<feature type="chain" id="PRO_5039564646" description="DUF4019 domain-containing protein" evidence="2">
    <location>
        <begin position="26"/>
        <end position="186"/>
    </location>
</feature>
<accession>A0A6N7EDL9</accession>
<keyword evidence="2" id="KW-0732">Signal</keyword>
<sequence length="186" mass="18885">MGSTRTAVRAAAAALVVAVLLPACTGPGPGPAPTTVAPSPTPTGAATTPVPAPSAPAGAPLHAPGDEEVTGAPVPVWDDASRAQARTVAGEAMRLYARPAADPEQWWAELSGLLTPGAQQDYQWVQPASIPATTVSGEPVVAEEPSVYLARVDVATDVGVYQVLLSRQDGPTDWLVERITPPEGAG</sequence>
<evidence type="ECO:0000313" key="4">
    <source>
        <dbReference type="Proteomes" id="UP000437709"/>
    </source>
</evidence>
<evidence type="ECO:0008006" key="5">
    <source>
        <dbReference type="Google" id="ProtNLM"/>
    </source>
</evidence>
<protein>
    <recommendedName>
        <fullName evidence="5">DUF4019 domain-containing protein</fullName>
    </recommendedName>
</protein>
<evidence type="ECO:0000256" key="1">
    <source>
        <dbReference type="SAM" id="MobiDB-lite"/>
    </source>
</evidence>
<feature type="region of interest" description="Disordered" evidence="1">
    <location>
        <begin position="27"/>
        <end position="77"/>
    </location>
</feature>
<feature type="compositionally biased region" description="Low complexity" evidence="1">
    <location>
        <begin position="33"/>
        <end position="60"/>
    </location>
</feature>
<proteinExistence type="predicted"/>